<dbReference type="AlphaFoldDB" id="A0A975FKQ1"/>
<keyword evidence="2" id="KW-0547">Nucleotide-binding</keyword>
<dbReference type="Pfam" id="PF04326">
    <property type="entry name" value="SLFN_AlbA_2"/>
    <property type="match status" value="1"/>
</dbReference>
<dbReference type="EMBL" id="CP071696">
    <property type="protein sequence ID" value="QTX03749.1"/>
    <property type="molecule type" value="Genomic_DNA"/>
</dbReference>
<accession>A0A975FKQ1</accession>
<dbReference type="InterPro" id="IPR007421">
    <property type="entry name" value="Schlafen_AlbA_2_dom"/>
</dbReference>
<evidence type="ECO:0000313" key="2">
    <source>
        <dbReference type="EMBL" id="QTX03749.1"/>
    </source>
</evidence>
<dbReference type="GO" id="GO:0005524">
    <property type="term" value="F:ATP binding"/>
    <property type="evidence" value="ECO:0007669"/>
    <property type="project" value="UniProtKB-KW"/>
</dbReference>
<keyword evidence="3" id="KW-1185">Reference proteome</keyword>
<keyword evidence="2" id="KW-0067">ATP-binding</keyword>
<gene>
    <name evidence="2" type="ORF">G127AT_10450</name>
</gene>
<sequence>MDTSFSETIDRIRAQGTDDALVEVKTSARKLSSDIWDSVSAFANTAGGHIILGLSEQDGFRPAQGFDIDGVRDQFVEGIGDGGATGAKISNPPAYGMIRETVDEQPVLLITIAANAPGNRPCFVTAKGLPGGAYKRIDDKDIKLSAAEVFELRNLSRRMRPVGVMRRVGARPLVAG</sequence>
<dbReference type="InterPro" id="IPR038461">
    <property type="entry name" value="Schlafen_AlbA_2_dom_sf"/>
</dbReference>
<evidence type="ECO:0000313" key="3">
    <source>
        <dbReference type="Proteomes" id="UP000671914"/>
    </source>
</evidence>
<organism evidence="2 3">
    <name type="scientific">Agromyces archimandritae</name>
    <dbReference type="NCBI Taxonomy" id="2781962"/>
    <lineage>
        <taxon>Bacteria</taxon>
        <taxon>Bacillati</taxon>
        <taxon>Actinomycetota</taxon>
        <taxon>Actinomycetes</taxon>
        <taxon>Micrococcales</taxon>
        <taxon>Microbacteriaceae</taxon>
        <taxon>Agromyces</taxon>
    </lineage>
</organism>
<dbReference type="Proteomes" id="UP000671914">
    <property type="component" value="Chromosome"/>
</dbReference>
<dbReference type="Gene3D" id="3.30.950.30">
    <property type="entry name" value="Schlafen, AAA domain"/>
    <property type="match status" value="1"/>
</dbReference>
<dbReference type="KEGG" id="aarc:G127AT_10450"/>
<dbReference type="RefSeq" id="WP_210896651.1">
    <property type="nucleotide sequence ID" value="NZ_CP071696.1"/>
</dbReference>
<name>A0A975FKQ1_9MICO</name>
<protein>
    <submittedName>
        <fullName evidence="2">ATP-binding protein</fullName>
    </submittedName>
</protein>
<feature type="domain" description="Schlafen AlbA-2" evidence="1">
    <location>
        <begin position="21"/>
        <end position="144"/>
    </location>
</feature>
<proteinExistence type="predicted"/>
<reference evidence="2" key="1">
    <citation type="submission" date="2021-03" db="EMBL/GenBank/DDBJ databases">
        <title>Agromyces archimandritus sp. nov., isolated from the cockroach Archimandrita tessellata.</title>
        <authorList>
            <person name="Guzman J."/>
            <person name="Ortuzar M."/>
            <person name="Poehlein A."/>
            <person name="Daniel R."/>
            <person name="Trujillo M."/>
            <person name="Vilcinskas A."/>
        </authorList>
    </citation>
    <scope>NUCLEOTIDE SEQUENCE</scope>
    <source>
        <strain evidence="2">G127AT</strain>
    </source>
</reference>
<evidence type="ECO:0000259" key="1">
    <source>
        <dbReference type="Pfam" id="PF04326"/>
    </source>
</evidence>